<evidence type="ECO:0000313" key="1">
    <source>
        <dbReference type="EMBL" id="KAK7360227.1"/>
    </source>
</evidence>
<comment type="caution">
    <text evidence="1">The sequence shown here is derived from an EMBL/GenBank/DDBJ whole genome shotgun (WGS) entry which is preliminary data.</text>
</comment>
<evidence type="ECO:0000313" key="2">
    <source>
        <dbReference type="Proteomes" id="UP001367508"/>
    </source>
</evidence>
<accession>A0AAN9R5Q1</accession>
<keyword evidence="2" id="KW-1185">Reference proteome</keyword>
<gene>
    <name evidence="1" type="ORF">VNO77_02209</name>
</gene>
<dbReference type="AlphaFoldDB" id="A0AAN9R5Q1"/>
<sequence>MSSTSLLHQPQVAWKRCGCGRIVTRHGKKTQTHPTPSLMGNVVIDLFCVRGPIWESEPNSAWEWPIARRLWHGPVIMVCFRKKGIGLDIWPFERHHHGLLLCYKHSLMLGLEHRLGMGVRVHNFASVKAFLVAPDWSITAIVSVHPLGSVLTRHKMFPSIFHKSFYQYWLQEAGSVFVQRIRGLMKMLLLKSNSLSSLKGILISLSNNYPRLET</sequence>
<name>A0AAN9R5Q1_CANGL</name>
<reference evidence="1 2" key="1">
    <citation type="submission" date="2024-01" db="EMBL/GenBank/DDBJ databases">
        <title>The genomes of 5 underutilized Papilionoideae crops provide insights into root nodulation and disease resistanc.</title>
        <authorList>
            <person name="Jiang F."/>
        </authorList>
    </citation>
    <scope>NUCLEOTIDE SEQUENCE [LARGE SCALE GENOMIC DNA]</scope>
    <source>
        <strain evidence="1">LVBAO_FW01</strain>
        <tissue evidence="1">Leaves</tissue>
    </source>
</reference>
<dbReference type="Proteomes" id="UP001367508">
    <property type="component" value="Unassembled WGS sequence"/>
</dbReference>
<dbReference type="EMBL" id="JAYMYQ010000001">
    <property type="protein sequence ID" value="KAK7360227.1"/>
    <property type="molecule type" value="Genomic_DNA"/>
</dbReference>
<proteinExistence type="predicted"/>
<protein>
    <submittedName>
        <fullName evidence="1">Uncharacterized protein</fullName>
    </submittedName>
</protein>
<organism evidence="1 2">
    <name type="scientific">Canavalia gladiata</name>
    <name type="common">Sword bean</name>
    <name type="synonym">Dolichos gladiatus</name>
    <dbReference type="NCBI Taxonomy" id="3824"/>
    <lineage>
        <taxon>Eukaryota</taxon>
        <taxon>Viridiplantae</taxon>
        <taxon>Streptophyta</taxon>
        <taxon>Embryophyta</taxon>
        <taxon>Tracheophyta</taxon>
        <taxon>Spermatophyta</taxon>
        <taxon>Magnoliopsida</taxon>
        <taxon>eudicotyledons</taxon>
        <taxon>Gunneridae</taxon>
        <taxon>Pentapetalae</taxon>
        <taxon>rosids</taxon>
        <taxon>fabids</taxon>
        <taxon>Fabales</taxon>
        <taxon>Fabaceae</taxon>
        <taxon>Papilionoideae</taxon>
        <taxon>50 kb inversion clade</taxon>
        <taxon>NPAAA clade</taxon>
        <taxon>indigoferoid/millettioid clade</taxon>
        <taxon>Phaseoleae</taxon>
        <taxon>Canavalia</taxon>
    </lineage>
</organism>